<dbReference type="InterPro" id="IPR006015">
    <property type="entry name" value="Universal_stress_UspA"/>
</dbReference>
<keyword evidence="5" id="KW-1185">Reference proteome</keyword>
<gene>
    <name evidence="4" type="ORF">C0Z18_20770</name>
</gene>
<dbReference type="PIRSF" id="PIRSF006276">
    <property type="entry name" value="UspA"/>
    <property type="match status" value="1"/>
</dbReference>
<dbReference type="PANTHER" id="PTHR46268:SF6">
    <property type="entry name" value="UNIVERSAL STRESS PROTEIN UP12"/>
    <property type="match status" value="1"/>
</dbReference>
<dbReference type="RefSeq" id="WP_102647322.1">
    <property type="nucleotide sequence ID" value="NZ_PNYA01000020.1"/>
</dbReference>
<reference evidence="4 5" key="1">
    <citation type="submission" date="2018-01" db="EMBL/GenBank/DDBJ databases">
        <title>Whole genome analyses suggest that Burkholderia sensu lato contains two further novel genera in the rhizoxinica-symbiotica group Mycetohabitans gen. nov., and Trinickia gen. nov.: implications for the evolution of diazotrophy and nodulation in the Burkholderiaceae.</title>
        <authorList>
            <person name="Estrada-de los Santos P."/>
            <person name="Palmer M."/>
            <person name="Chavez-Ramirez B."/>
            <person name="Beukes C."/>
            <person name="Steenkamp E.T."/>
            <person name="Hirsch A.M."/>
            <person name="Manyaka P."/>
            <person name="Maluk M."/>
            <person name="Lafos M."/>
            <person name="Crook M."/>
            <person name="Gross E."/>
            <person name="Simon M.F."/>
            <person name="Bueno dos Reis Junior F."/>
            <person name="Poole P.S."/>
            <person name="Venter S.N."/>
            <person name="James E.K."/>
        </authorList>
    </citation>
    <scope>NUCLEOTIDE SEQUENCE [LARGE SCALE GENOMIC DNA]</scope>
    <source>
        <strain evidence="4 5">GIMN1.004</strain>
    </source>
</reference>
<accession>A0A2N7VJ76</accession>
<dbReference type="OrthoDB" id="8547832at2"/>
<dbReference type="AlphaFoldDB" id="A0A2N7VJ76"/>
<dbReference type="InterPro" id="IPR014729">
    <property type="entry name" value="Rossmann-like_a/b/a_fold"/>
</dbReference>
<dbReference type="GO" id="GO:0005737">
    <property type="term" value="C:cytoplasm"/>
    <property type="evidence" value="ECO:0007669"/>
    <property type="project" value="UniProtKB-SubCell"/>
</dbReference>
<comment type="caution">
    <text evidence="4">The sequence shown here is derived from an EMBL/GenBank/DDBJ whole genome shotgun (WGS) entry which is preliminary data.</text>
</comment>
<protein>
    <recommendedName>
        <fullName evidence="2">Universal stress protein</fullName>
    </recommendedName>
</protein>
<dbReference type="Proteomes" id="UP000235616">
    <property type="component" value="Unassembled WGS sequence"/>
</dbReference>
<dbReference type="EMBL" id="PNYA01000020">
    <property type="protein sequence ID" value="PMS17203.1"/>
    <property type="molecule type" value="Genomic_DNA"/>
</dbReference>
<evidence type="ECO:0000259" key="3">
    <source>
        <dbReference type="Pfam" id="PF00582"/>
    </source>
</evidence>
<evidence type="ECO:0000256" key="2">
    <source>
        <dbReference type="PIRNR" id="PIRNR006276"/>
    </source>
</evidence>
<dbReference type="PRINTS" id="PR01438">
    <property type="entry name" value="UNVRSLSTRESS"/>
</dbReference>
<name>A0A2N7VJ76_9BURK</name>
<keyword evidence="2" id="KW-0963">Cytoplasm</keyword>
<evidence type="ECO:0000313" key="4">
    <source>
        <dbReference type="EMBL" id="PMS17203.1"/>
    </source>
</evidence>
<evidence type="ECO:0000256" key="1">
    <source>
        <dbReference type="ARBA" id="ARBA00008791"/>
    </source>
</evidence>
<dbReference type="InterPro" id="IPR006016">
    <property type="entry name" value="UspA"/>
</dbReference>
<dbReference type="Gene3D" id="3.40.50.620">
    <property type="entry name" value="HUPs"/>
    <property type="match status" value="1"/>
</dbReference>
<feature type="domain" description="UspA" evidence="3">
    <location>
        <begin position="1"/>
        <end position="146"/>
    </location>
</feature>
<dbReference type="PANTHER" id="PTHR46268">
    <property type="entry name" value="STRESS RESPONSE PROTEIN NHAX"/>
    <property type="match status" value="1"/>
</dbReference>
<comment type="subcellular location">
    <subcellularLocation>
        <location evidence="2">Cytoplasm</location>
    </subcellularLocation>
</comment>
<sequence length="155" mass="16662">MYRNIMLAVDGSSSSKRAIEEALRLAALAHAKIHAVYVVDKSALFNYGGYYDPQALLDALRGDGRSALGQVHAALVAGGVQGEEEMVETESMADDVATCLQRHAEHIGADLVVMGTHGRRGVPRLVLGSVSERFLRFSTCPVMLVRAEPEAEQPA</sequence>
<evidence type="ECO:0000313" key="5">
    <source>
        <dbReference type="Proteomes" id="UP000235616"/>
    </source>
</evidence>
<comment type="similarity">
    <text evidence="1 2">Belongs to the universal stress protein A family.</text>
</comment>
<proteinExistence type="inferred from homology"/>
<organism evidence="4 5">
    <name type="scientific">Trinickia dabaoshanensis</name>
    <dbReference type="NCBI Taxonomy" id="564714"/>
    <lineage>
        <taxon>Bacteria</taxon>
        <taxon>Pseudomonadati</taxon>
        <taxon>Pseudomonadota</taxon>
        <taxon>Betaproteobacteria</taxon>
        <taxon>Burkholderiales</taxon>
        <taxon>Burkholderiaceae</taxon>
        <taxon>Trinickia</taxon>
    </lineage>
</organism>
<dbReference type="SUPFAM" id="SSF52402">
    <property type="entry name" value="Adenine nucleotide alpha hydrolases-like"/>
    <property type="match status" value="1"/>
</dbReference>
<dbReference type="Pfam" id="PF00582">
    <property type="entry name" value="Usp"/>
    <property type="match status" value="1"/>
</dbReference>
<dbReference type="CDD" id="cd00293">
    <property type="entry name" value="USP-like"/>
    <property type="match status" value="1"/>
</dbReference>